<feature type="transmembrane region" description="Helical" evidence="2">
    <location>
        <begin position="15"/>
        <end position="36"/>
    </location>
</feature>
<accession>A0ABZ1C0A3</accession>
<sequence>MADGQGQPATAARGALSFVVALVVVIVVGALGGYALGRYFFDRMMQLPQPKAAAPEPERLAQQAPPVARPSDSGEAVPSTQAQGAPSRQAEPAAPPPARPAPSPPSAGTAGAGGFSVQVGAFGSQANANLLADTLRREGFPAQVTTVKSSGVPYKVWVGPYPSREQAQEALRKLKPRWPDAFIP</sequence>
<dbReference type="InterPro" id="IPR007730">
    <property type="entry name" value="SPOR-like_dom"/>
</dbReference>
<dbReference type="PROSITE" id="PS51724">
    <property type="entry name" value="SPOR"/>
    <property type="match status" value="1"/>
</dbReference>
<dbReference type="Proteomes" id="UP001332192">
    <property type="component" value="Chromosome"/>
</dbReference>
<evidence type="ECO:0000259" key="3">
    <source>
        <dbReference type="PROSITE" id="PS51724"/>
    </source>
</evidence>
<keyword evidence="2" id="KW-0812">Transmembrane</keyword>
<keyword evidence="2" id="KW-0472">Membrane</keyword>
<dbReference type="SUPFAM" id="SSF110997">
    <property type="entry name" value="Sporulation related repeat"/>
    <property type="match status" value="1"/>
</dbReference>
<reference evidence="4 5" key="1">
    <citation type="journal article" date="2024" name="Front. Microbiol.">
        <title>Novel thermophilic genera Geochorda gen. nov. and Carboxydochorda gen. nov. from the deep terrestrial subsurface reveal the ecophysiological diversity in the class Limnochordia.</title>
        <authorList>
            <person name="Karnachuk O.V."/>
            <person name="Lukina A.P."/>
            <person name="Avakyan M.R."/>
            <person name="Kadnikov V.V."/>
            <person name="Begmatov S."/>
            <person name="Beletsky A.V."/>
            <person name="Vlasova K.G."/>
            <person name="Novikov A.A."/>
            <person name="Shcherbakova V.A."/>
            <person name="Mardanov A.V."/>
            <person name="Ravin N.V."/>
        </authorList>
    </citation>
    <scope>NUCLEOTIDE SEQUENCE [LARGE SCALE GENOMIC DNA]</scope>
    <source>
        <strain evidence="4 5">L945</strain>
    </source>
</reference>
<dbReference type="Pfam" id="PF05036">
    <property type="entry name" value="SPOR"/>
    <property type="match status" value="1"/>
</dbReference>
<dbReference type="InterPro" id="IPR052521">
    <property type="entry name" value="Cell_div_SPOR-domain"/>
</dbReference>
<dbReference type="InterPro" id="IPR036680">
    <property type="entry name" value="SPOR-like_sf"/>
</dbReference>
<dbReference type="RefSeq" id="WP_324717482.1">
    <property type="nucleotide sequence ID" value="NZ_CP141615.1"/>
</dbReference>
<name>A0ABZ1C0A3_9FIRM</name>
<feature type="compositionally biased region" description="Pro residues" evidence="1">
    <location>
        <begin position="93"/>
        <end position="105"/>
    </location>
</feature>
<protein>
    <submittedName>
        <fullName evidence="4">SPOR domain-containing protein</fullName>
    </submittedName>
</protein>
<feature type="domain" description="SPOR" evidence="3">
    <location>
        <begin position="109"/>
        <end position="184"/>
    </location>
</feature>
<dbReference type="PANTHER" id="PTHR38687:SF1">
    <property type="entry name" value="CELL DIVISION PROTEIN DEDD"/>
    <property type="match status" value="1"/>
</dbReference>
<dbReference type="EMBL" id="CP141615">
    <property type="protein sequence ID" value="WRP18211.1"/>
    <property type="molecule type" value="Genomic_DNA"/>
</dbReference>
<evidence type="ECO:0000313" key="5">
    <source>
        <dbReference type="Proteomes" id="UP001332192"/>
    </source>
</evidence>
<evidence type="ECO:0000313" key="4">
    <source>
        <dbReference type="EMBL" id="WRP18211.1"/>
    </source>
</evidence>
<evidence type="ECO:0000256" key="1">
    <source>
        <dbReference type="SAM" id="MobiDB-lite"/>
    </source>
</evidence>
<proteinExistence type="predicted"/>
<organism evidence="4 5">
    <name type="scientific">Carboxydichorda subterranea</name>
    <dbReference type="NCBI Taxonomy" id="3109565"/>
    <lineage>
        <taxon>Bacteria</taxon>
        <taxon>Bacillati</taxon>
        <taxon>Bacillota</taxon>
        <taxon>Limnochordia</taxon>
        <taxon>Limnochordales</taxon>
        <taxon>Geochordaceae</taxon>
        <taxon>Carboxydichorda</taxon>
    </lineage>
</organism>
<feature type="region of interest" description="Disordered" evidence="1">
    <location>
        <begin position="52"/>
        <end position="112"/>
    </location>
</feature>
<gene>
    <name evidence="4" type="ORF">U7230_04175</name>
</gene>
<evidence type="ECO:0000256" key="2">
    <source>
        <dbReference type="SAM" id="Phobius"/>
    </source>
</evidence>
<keyword evidence="5" id="KW-1185">Reference proteome</keyword>
<dbReference type="PANTHER" id="PTHR38687">
    <property type="entry name" value="CELL DIVISION PROTEIN DEDD-RELATED"/>
    <property type="match status" value="1"/>
</dbReference>
<keyword evidence="2" id="KW-1133">Transmembrane helix</keyword>
<dbReference type="Gene3D" id="3.30.70.1070">
    <property type="entry name" value="Sporulation related repeat"/>
    <property type="match status" value="1"/>
</dbReference>